<dbReference type="Proteomes" id="UP000562124">
    <property type="component" value="Unassembled WGS sequence"/>
</dbReference>
<reference evidence="2 3" key="1">
    <citation type="submission" date="2020-04" db="EMBL/GenBank/DDBJ databases">
        <title>Sequencing and Assembly of C. fimi.</title>
        <authorList>
            <person name="Ramsey A.R."/>
        </authorList>
    </citation>
    <scope>NUCLEOTIDE SEQUENCE [LARGE SCALE GENOMIC DNA]</scope>
    <source>
        <strain evidence="2 3">SB</strain>
    </source>
</reference>
<name>A0A7Y0LWS9_CELFI</name>
<sequence length="46" mass="4568">MRRMVKSVLAVALASGLAFAASLPAVTPSEATTTVAGGIGCCRGFQ</sequence>
<dbReference type="AlphaFoldDB" id="A0A7Y0LWS9"/>
<evidence type="ECO:0000256" key="1">
    <source>
        <dbReference type="SAM" id="SignalP"/>
    </source>
</evidence>
<gene>
    <name evidence="2" type="ORF">HIR71_03685</name>
</gene>
<evidence type="ECO:0000313" key="3">
    <source>
        <dbReference type="Proteomes" id="UP000562124"/>
    </source>
</evidence>
<accession>A0A7Y0LWS9</accession>
<proteinExistence type="predicted"/>
<keyword evidence="3" id="KW-1185">Reference proteome</keyword>
<evidence type="ECO:0000313" key="2">
    <source>
        <dbReference type="EMBL" id="NMR19326.1"/>
    </source>
</evidence>
<organism evidence="2 3">
    <name type="scientific">Cellulomonas fimi</name>
    <dbReference type="NCBI Taxonomy" id="1708"/>
    <lineage>
        <taxon>Bacteria</taxon>
        <taxon>Bacillati</taxon>
        <taxon>Actinomycetota</taxon>
        <taxon>Actinomycetes</taxon>
        <taxon>Micrococcales</taxon>
        <taxon>Cellulomonadaceae</taxon>
        <taxon>Cellulomonas</taxon>
    </lineage>
</organism>
<dbReference type="EMBL" id="JABCJJ010000003">
    <property type="protein sequence ID" value="NMR19326.1"/>
    <property type="molecule type" value="Genomic_DNA"/>
</dbReference>
<keyword evidence="1" id="KW-0732">Signal</keyword>
<dbReference type="RefSeq" id="WP_169323534.1">
    <property type="nucleotide sequence ID" value="NZ_JABCJJ010000003.1"/>
</dbReference>
<feature type="signal peptide" evidence="1">
    <location>
        <begin position="1"/>
        <end position="20"/>
    </location>
</feature>
<comment type="caution">
    <text evidence="2">The sequence shown here is derived from an EMBL/GenBank/DDBJ whole genome shotgun (WGS) entry which is preliminary data.</text>
</comment>
<feature type="chain" id="PRO_5030653995" evidence="1">
    <location>
        <begin position="21"/>
        <end position="46"/>
    </location>
</feature>
<protein>
    <submittedName>
        <fullName evidence="2">Uncharacterized protein</fullName>
    </submittedName>
</protein>